<feature type="transmembrane region" description="Helical" evidence="1">
    <location>
        <begin position="329"/>
        <end position="347"/>
    </location>
</feature>
<evidence type="ECO:0000313" key="2">
    <source>
        <dbReference type="EMBL" id="GAA1955272.1"/>
    </source>
</evidence>
<dbReference type="EMBL" id="BAAANN010000009">
    <property type="protein sequence ID" value="GAA1955272.1"/>
    <property type="molecule type" value="Genomic_DNA"/>
</dbReference>
<sequence length="522" mass="53930">MKLRVLRNSLRGHQLVGLVLGGLLGLALAITNLVTAAVPFENPRTTVDLLAVLYGVWLLGWIIAPIATGGGDETLRPQHFALLPISRRKLAAGLLAASFVGVPALVSLIAFAGLLVYGARLGAAPALVGLVFTVLQLVLVVILCRVVTAALGSLLTSRKGKELGILLVALTGLSGVAFNYAVNSVGPALVAGRASELTAVARILPSGWGTDAVRMAADGRWGIVALLLASILALIAFLIACWGALMASTVTRGQFRGSAGKRATGTAKKGGRALLPRNPVAAVARKELRTWGRDARRRISIFSGIVLAVVIAVVPFVSASSEAFTAPYLAVYVVFAGALQTGNLYGFDGSALWHTLVVPGAIRADVRGRQLAGALIVGPIALLFAAVMPAVTGTPGAYPWVFSLVPVLVGAGAGIVLLQSVFAAYPLPDPRRNSSPFAQGGRPGCARGLLALALLGLLALGALPVLAIEVIAEIADFPALAWAGIPAGLVLGPVLAWWWGGIAQRRLTERGPETLALVSKER</sequence>
<feature type="transmembrane region" description="Helical" evidence="1">
    <location>
        <begin position="163"/>
        <end position="182"/>
    </location>
</feature>
<accession>A0ABP5BZT9</accession>
<feature type="transmembrane region" description="Helical" evidence="1">
    <location>
        <begin position="371"/>
        <end position="391"/>
    </location>
</feature>
<feature type="transmembrane region" description="Helical" evidence="1">
    <location>
        <begin position="123"/>
        <end position="151"/>
    </location>
</feature>
<organism evidence="2 3">
    <name type="scientific">Amycolatopsis minnesotensis</name>
    <dbReference type="NCBI Taxonomy" id="337894"/>
    <lineage>
        <taxon>Bacteria</taxon>
        <taxon>Bacillati</taxon>
        <taxon>Actinomycetota</taxon>
        <taxon>Actinomycetes</taxon>
        <taxon>Pseudonocardiales</taxon>
        <taxon>Pseudonocardiaceae</taxon>
        <taxon>Amycolatopsis</taxon>
    </lineage>
</organism>
<comment type="caution">
    <text evidence="2">The sequence shown here is derived from an EMBL/GenBank/DDBJ whole genome shotgun (WGS) entry which is preliminary data.</text>
</comment>
<keyword evidence="1" id="KW-0812">Transmembrane</keyword>
<feature type="transmembrane region" description="Helical" evidence="1">
    <location>
        <begin position="52"/>
        <end position="69"/>
    </location>
</feature>
<name>A0ABP5BZT9_9PSEU</name>
<dbReference type="RefSeq" id="WP_344417274.1">
    <property type="nucleotide sequence ID" value="NZ_BAAANN010000009.1"/>
</dbReference>
<keyword evidence="3" id="KW-1185">Reference proteome</keyword>
<feature type="transmembrane region" description="Helical" evidence="1">
    <location>
        <begin position="397"/>
        <end position="427"/>
    </location>
</feature>
<gene>
    <name evidence="2" type="ORF">GCM10009754_26120</name>
</gene>
<feature type="transmembrane region" description="Helical" evidence="1">
    <location>
        <begin position="480"/>
        <end position="500"/>
    </location>
</feature>
<evidence type="ECO:0000256" key="1">
    <source>
        <dbReference type="SAM" id="Phobius"/>
    </source>
</evidence>
<keyword evidence="1" id="KW-0472">Membrane</keyword>
<evidence type="ECO:0000313" key="3">
    <source>
        <dbReference type="Proteomes" id="UP001501116"/>
    </source>
</evidence>
<feature type="transmembrane region" description="Helical" evidence="1">
    <location>
        <begin position="299"/>
        <end position="317"/>
    </location>
</feature>
<protein>
    <submittedName>
        <fullName evidence="2">Transporter</fullName>
    </submittedName>
</protein>
<feature type="transmembrane region" description="Helical" evidence="1">
    <location>
        <begin position="448"/>
        <end position="468"/>
    </location>
</feature>
<keyword evidence="1" id="KW-1133">Transmembrane helix</keyword>
<reference evidence="3" key="1">
    <citation type="journal article" date="2019" name="Int. J. Syst. Evol. Microbiol.">
        <title>The Global Catalogue of Microorganisms (GCM) 10K type strain sequencing project: providing services to taxonomists for standard genome sequencing and annotation.</title>
        <authorList>
            <consortium name="The Broad Institute Genomics Platform"/>
            <consortium name="The Broad Institute Genome Sequencing Center for Infectious Disease"/>
            <person name="Wu L."/>
            <person name="Ma J."/>
        </authorList>
    </citation>
    <scope>NUCLEOTIDE SEQUENCE [LARGE SCALE GENOMIC DNA]</scope>
    <source>
        <strain evidence="3">JCM 14545</strain>
    </source>
</reference>
<proteinExistence type="predicted"/>
<feature type="transmembrane region" description="Helical" evidence="1">
    <location>
        <begin position="221"/>
        <end position="245"/>
    </location>
</feature>
<dbReference type="Proteomes" id="UP001501116">
    <property type="component" value="Unassembled WGS sequence"/>
</dbReference>
<feature type="transmembrane region" description="Helical" evidence="1">
    <location>
        <begin position="90"/>
        <end position="117"/>
    </location>
</feature>